<feature type="region of interest" description="Disordered" evidence="1">
    <location>
        <begin position="351"/>
        <end position="376"/>
    </location>
</feature>
<dbReference type="Pfam" id="PF07505">
    <property type="entry name" value="DUF5131"/>
    <property type="match status" value="1"/>
</dbReference>
<protein>
    <recommendedName>
        <fullName evidence="4">Phage Gp37/Gp68 family protein</fullName>
    </recommendedName>
</protein>
<gene>
    <name evidence="2" type="ORF">GCM10012275_02590</name>
</gene>
<evidence type="ECO:0000313" key="2">
    <source>
        <dbReference type="EMBL" id="GGM34837.1"/>
    </source>
</evidence>
<reference evidence="2" key="1">
    <citation type="journal article" date="2014" name="Int. J. Syst. Evol. Microbiol.">
        <title>Complete genome sequence of Corynebacterium casei LMG S-19264T (=DSM 44701T), isolated from a smear-ripened cheese.</title>
        <authorList>
            <consortium name="US DOE Joint Genome Institute (JGI-PGF)"/>
            <person name="Walter F."/>
            <person name="Albersmeier A."/>
            <person name="Kalinowski J."/>
            <person name="Ruckert C."/>
        </authorList>
    </citation>
    <scope>NUCLEOTIDE SEQUENCE</scope>
    <source>
        <strain evidence="2">CGMCC 4.5737</strain>
    </source>
</reference>
<dbReference type="InterPro" id="IPR011101">
    <property type="entry name" value="DUF5131"/>
</dbReference>
<organism evidence="2 3">
    <name type="scientific">Longimycelium tulufanense</name>
    <dbReference type="NCBI Taxonomy" id="907463"/>
    <lineage>
        <taxon>Bacteria</taxon>
        <taxon>Bacillati</taxon>
        <taxon>Actinomycetota</taxon>
        <taxon>Actinomycetes</taxon>
        <taxon>Pseudonocardiales</taxon>
        <taxon>Pseudonocardiaceae</taxon>
        <taxon>Longimycelium</taxon>
    </lineage>
</organism>
<proteinExistence type="predicted"/>
<sequence length="376" mass="41655">MNPGYEESPVSTNSRIEWTDATWNPVTGCTKVSEGCRNCYITRTPPFRMEHRDFDQPGPGGTTGVRLHPERLNQPLHWRTPRRVFVNSLADLFHDEVPDEYIARVFAVMAATPQHTYQILTKRPARMRSLLVDECTCGNGHAPGVHFRSAMDWVATPHNPDHVPGTAGKKVYYAGWPLPNVWLGVSVENQQWADIRIPALLDTPAAVRFLSCEPLLGPVDLSSWTTCGHESMSGGEGPVELLGRWPRRWVCDGCAAVLDDDTGTTRPGLSWVIAGGESGPGARPMHPDWVRSLRDQCQAAGVPFFFKQWGEWAPEAVCATEHGAANARYLERDGSTRPARWGARGSAITVQRNGKHRTGRRLDGRTHDEVPKAVVS</sequence>
<evidence type="ECO:0008006" key="4">
    <source>
        <dbReference type="Google" id="ProtNLM"/>
    </source>
</evidence>
<accession>A0A8J3C614</accession>
<evidence type="ECO:0000256" key="1">
    <source>
        <dbReference type="SAM" id="MobiDB-lite"/>
    </source>
</evidence>
<reference evidence="2" key="2">
    <citation type="submission" date="2020-09" db="EMBL/GenBank/DDBJ databases">
        <authorList>
            <person name="Sun Q."/>
            <person name="Zhou Y."/>
        </authorList>
    </citation>
    <scope>NUCLEOTIDE SEQUENCE</scope>
    <source>
        <strain evidence="2">CGMCC 4.5737</strain>
    </source>
</reference>
<keyword evidence="3" id="KW-1185">Reference proteome</keyword>
<dbReference type="AlphaFoldDB" id="A0A8J3C614"/>
<dbReference type="EMBL" id="BMMK01000001">
    <property type="protein sequence ID" value="GGM34837.1"/>
    <property type="molecule type" value="Genomic_DNA"/>
</dbReference>
<feature type="compositionally biased region" description="Basic and acidic residues" evidence="1">
    <location>
        <begin position="360"/>
        <end position="376"/>
    </location>
</feature>
<comment type="caution">
    <text evidence="2">The sequence shown here is derived from an EMBL/GenBank/DDBJ whole genome shotgun (WGS) entry which is preliminary data.</text>
</comment>
<name>A0A8J3C614_9PSEU</name>
<dbReference type="Proteomes" id="UP000637578">
    <property type="component" value="Unassembled WGS sequence"/>
</dbReference>
<evidence type="ECO:0000313" key="3">
    <source>
        <dbReference type="Proteomes" id="UP000637578"/>
    </source>
</evidence>